<dbReference type="InterPro" id="IPR045058">
    <property type="entry name" value="GIMA/IAN/Toc"/>
</dbReference>
<evidence type="ECO:0000259" key="7">
    <source>
        <dbReference type="PROSITE" id="PS51720"/>
    </source>
</evidence>
<dbReference type="PANTHER" id="PTHR10903">
    <property type="entry name" value="GTPASE, IMAP FAMILY MEMBER-RELATED"/>
    <property type="match status" value="1"/>
</dbReference>
<dbReference type="SUPFAM" id="SSF52540">
    <property type="entry name" value="P-loop containing nucleoside triphosphate hydrolases"/>
    <property type="match status" value="2"/>
</dbReference>
<evidence type="ECO:0000256" key="3">
    <source>
        <dbReference type="ARBA" id="ARBA00023134"/>
    </source>
</evidence>
<comment type="caution">
    <text evidence="8">The sequence shown here is derived from an EMBL/GenBank/DDBJ whole genome shotgun (WGS) entry which is preliminary data.</text>
</comment>
<sequence length="873" mass="101424">VRILLLGKDCKENRRVGNFILGRDAFNTEIPPHCSQGATENVEGRGITLIITPDLFDPELTNEELNDRVSESMTLCAPGPHVIVLVLQRDDFTEADRKQLNFIFRSLSEEARKHTIVLTHPGSSVDPITETVSNEITAEFSNWHFDFISGCSQTAVVELMEKRIEENGGGHYMWEEFVMAPLATEEQQHQQSSAQMSQRLNLVLCGNDGEQKASILDLILGRIQHSPEPILTCVVRAGLVSGRSVTLVKMPALCNTLLMEEDVKYEAFRCVSLCDPGVHAFLFIVPVGPLIDEDKGEMKMIQKMFSSRVKDNLIVIFTTPNIQQPVTEFVEGDPEIRKFLAMCDDRHVILETGMGKSSKQAGEKLVDEILKRIKAPPYSLHMFIMAQEKRVKCEMDEKLSEMEKEIQEMKRKLKAEGSCLRIVLIGKTGNGKSATGNTILDRREFDTKSSMNSVTRVCQKGVGEVLGRSVAVIDTPGLFDATLSTVQIQQEIVKCISLSAPGPHAFIIVLSVGRVTKEDVETLDLIKMIFGPKAAMFSIVLFTRGDDLEDQTLKEYVETCTIEPVRKLLRDCGDRFIAFNNKEENDRTQVSELLTLIDKVISSNPSSKYFTNSMFEEAELSIKKKTEEILKKKEKEIEDEKEKLKIKYNQEMEEIKKRLEEEKQKADEEKQQLQRNFRDKMEALKKEFEEKDQMERKKREMEDKARSDEKEIEDEKEKLKIKHNQEMEQMRKRLEEEKQKADEEKQLIERNFKDKMEALKKEFEMKDEMERKKREMEEMRSSEEARRQIEKWQHRMDELEREKKEVEKQHWREESDEKEYEKMKHTLEAQIKEQYEEIEKMTTEEQERKKIENEKRRAEEIKRLQERENKIIK</sequence>
<comment type="similarity">
    <text evidence="1">Belongs to the TRAFAC class TrmE-Era-EngA-EngB-Septin-like GTPase superfamily. AIG1/Toc34/Toc159-like paraseptin GTPase family. IAN subfamily.</text>
</comment>
<dbReference type="InterPro" id="IPR027417">
    <property type="entry name" value="P-loop_NTPase"/>
</dbReference>
<feature type="region of interest" description="Disordered" evidence="5">
    <location>
        <begin position="841"/>
        <end position="873"/>
    </location>
</feature>
<dbReference type="InterPro" id="IPR016158">
    <property type="entry name" value="Cullin_homology"/>
</dbReference>
<feature type="region of interest" description="Disordered" evidence="5">
    <location>
        <begin position="685"/>
        <end position="746"/>
    </location>
</feature>
<evidence type="ECO:0000259" key="6">
    <source>
        <dbReference type="PROSITE" id="PS50069"/>
    </source>
</evidence>
<feature type="region of interest" description="Disordered" evidence="5">
    <location>
        <begin position="800"/>
        <end position="822"/>
    </location>
</feature>
<gene>
    <name evidence="8" type="primary">GIMAP9</name>
    <name evidence="8" type="ORF">AMEX_G24444</name>
</gene>
<dbReference type="PROSITE" id="PS50069">
    <property type="entry name" value="CULLIN_2"/>
    <property type="match status" value="1"/>
</dbReference>
<evidence type="ECO:0000313" key="9">
    <source>
        <dbReference type="Proteomes" id="UP000752171"/>
    </source>
</evidence>
<dbReference type="Gene3D" id="3.40.50.300">
    <property type="entry name" value="P-loop containing nucleotide triphosphate hydrolases"/>
    <property type="match status" value="3"/>
</dbReference>
<dbReference type="AlphaFoldDB" id="A0A8T2KT50"/>
<organism evidence="8 9">
    <name type="scientific">Astyanax mexicanus</name>
    <name type="common">Blind cave fish</name>
    <name type="synonym">Astyanax fasciatus mexicanus</name>
    <dbReference type="NCBI Taxonomy" id="7994"/>
    <lineage>
        <taxon>Eukaryota</taxon>
        <taxon>Metazoa</taxon>
        <taxon>Chordata</taxon>
        <taxon>Craniata</taxon>
        <taxon>Vertebrata</taxon>
        <taxon>Euteleostomi</taxon>
        <taxon>Actinopterygii</taxon>
        <taxon>Neopterygii</taxon>
        <taxon>Teleostei</taxon>
        <taxon>Ostariophysi</taxon>
        <taxon>Characiformes</taxon>
        <taxon>Characoidei</taxon>
        <taxon>Acestrorhamphidae</taxon>
        <taxon>Acestrorhamphinae</taxon>
        <taxon>Astyanax</taxon>
    </lineage>
</organism>
<dbReference type="Pfam" id="PF04548">
    <property type="entry name" value="AIG1"/>
    <property type="match status" value="3"/>
</dbReference>
<reference evidence="8 9" key="1">
    <citation type="submission" date="2021-07" db="EMBL/GenBank/DDBJ databases">
        <authorList>
            <person name="Imarazene B."/>
            <person name="Zahm M."/>
            <person name="Klopp C."/>
            <person name="Cabau C."/>
            <person name="Beille S."/>
            <person name="Jouanno E."/>
            <person name="Castinel A."/>
            <person name="Lluch J."/>
            <person name="Gil L."/>
            <person name="Kuchtly C."/>
            <person name="Lopez Roques C."/>
            <person name="Donnadieu C."/>
            <person name="Parrinello H."/>
            <person name="Journot L."/>
            <person name="Du K."/>
            <person name="Schartl M."/>
            <person name="Retaux S."/>
            <person name="Guiguen Y."/>
        </authorList>
    </citation>
    <scope>NUCLEOTIDE SEQUENCE [LARGE SCALE GENOMIC DNA]</scope>
    <source>
        <strain evidence="8">Pach_M1</strain>
        <tissue evidence="8">Testis</tissue>
    </source>
</reference>
<evidence type="ECO:0000256" key="4">
    <source>
        <dbReference type="PROSITE-ProRule" id="PRU00330"/>
    </source>
</evidence>
<dbReference type="PANTHER" id="PTHR10903:SF170">
    <property type="entry name" value="GTPASE IMAP FAMILY MEMBER 7"/>
    <property type="match status" value="1"/>
</dbReference>
<dbReference type="FunFam" id="3.40.50.300:FF:000366">
    <property type="entry name" value="GTPase, IMAP family member 2"/>
    <property type="match status" value="1"/>
</dbReference>
<feature type="non-terminal residue" evidence="8">
    <location>
        <position position="873"/>
    </location>
</feature>
<keyword evidence="3" id="KW-0342">GTP-binding</keyword>
<keyword evidence="2" id="KW-0547">Nucleotide-binding</keyword>
<comment type="similarity">
    <text evidence="4">Belongs to the cullin family.</text>
</comment>
<feature type="domain" description="Cullin family profile" evidence="6">
    <location>
        <begin position="650"/>
        <end position="852"/>
    </location>
</feature>
<feature type="region of interest" description="Disordered" evidence="5">
    <location>
        <begin position="768"/>
        <end position="787"/>
    </location>
</feature>
<protein>
    <submittedName>
        <fullName evidence="8">GTPase IMAP family member 8-like</fullName>
    </submittedName>
</protein>
<evidence type="ECO:0000256" key="1">
    <source>
        <dbReference type="ARBA" id="ARBA00008535"/>
    </source>
</evidence>
<evidence type="ECO:0000313" key="8">
    <source>
        <dbReference type="EMBL" id="KAG9262648.1"/>
    </source>
</evidence>
<evidence type="ECO:0000256" key="5">
    <source>
        <dbReference type="SAM" id="MobiDB-lite"/>
    </source>
</evidence>
<dbReference type="InterPro" id="IPR006703">
    <property type="entry name" value="G_AIG1"/>
</dbReference>
<dbReference type="Proteomes" id="UP000752171">
    <property type="component" value="Unassembled WGS sequence"/>
</dbReference>
<proteinExistence type="inferred from homology"/>
<accession>A0A8T2KT50</accession>
<dbReference type="GO" id="GO:0005525">
    <property type="term" value="F:GTP binding"/>
    <property type="evidence" value="ECO:0007669"/>
    <property type="project" value="UniProtKB-KW"/>
</dbReference>
<feature type="domain" description="AIG1-type G" evidence="7">
    <location>
        <begin position="417"/>
        <end position="619"/>
    </location>
</feature>
<name>A0A8T2KT50_ASTMX</name>
<dbReference type="PROSITE" id="PS51720">
    <property type="entry name" value="G_AIG1"/>
    <property type="match status" value="1"/>
</dbReference>
<evidence type="ECO:0000256" key="2">
    <source>
        <dbReference type="ARBA" id="ARBA00022741"/>
    </source>
</evidence>
<dbReference type="EMBL" id="JAICCE010000021">
    <property type="protein sequence ID" value="KAG9262648.1"/>
    <property type="molecule type" value="Genomic_DNA"/>
</dbReference>
<dbReference type="CDD" id="cd01852">
    <property type="entry name" value="AIG1"/>
    <property type="match status" value="1"/>
</dbReference>